<dbReference type="Proteomes" id="UP000030856">
    <property type="component" value="Unassembled WGS sequence"/>
</dbReference>
<dbReference type="InterPro" id="IPR036397">
    <property type="entry name" value="RNaseH_sf"/>
</dbReference>
<sequence>MIVEGLDSQWDSDLMDMTSLSKDNDSINFVLVAIDIFSRKLWCRPIKNKTGTEVAKALRNIFEEGRQPKYTLRTDKGKEFVNNEVGKLLREKGIHHIVSHNETKANYAERVIKTIKQKLLRYVMKKQSYRYVDVLQDVVKSYNNTIHRSLRDTPNSINEKNESESRFRQYLIRKPKPFRNSKFKYDVGDTVRISHVRGIFDREYSQKWTGEIFKVENRYHREGIPVYKLEDWNGENVEGTFYEAELQSVRVDENTPYKIEKILRRKGKGARKQVLVRWLHWPQKYDSWIPESEVKNYQSL</sequence>
<dbReference type="PANTHER" id="PTHR46585">
    <property type="entry name" value="INTEGRASE CORE DOMAIN CONTAINING PROTEIN"/>
    <property type="match status" value="1"/>
</dbReference>
<dbReference type="Gene3D" id="3.30.420.10">
    <property type="entry name" value="Ribonuclease H-like superfamily/Ribonuclease H"/>
    <property type="match status" value="1"/>
</dbReference>
<dbReference type="CDD" id="cd00024">
    <property type="entry name" value="CD_CSD"/>
    <property type="match status" value="1"/>
</dbReference>
<dbReference type="OrthoDB" id="9810995at2"/>
<dbReference type="STRING" id="2340.JV46_29520"/>
<evidence type="ECO:0000313" key="4">
    <source>
        <dbReference type="Proteomes" id="UP000030856"/>
    </source>
</evidence>
<dbReference type="GO" id="GO:0003676">
    <property type="term" value="F:nucleic acid binding"/>
    <property type="evidence" value="ECO:0007669"/>
    <property type="project" value="InterPro"/>
</dbReference>
<dbReference type="InterPro" id="IPR012337">
    <property type="entry name" value="RNaseH-like_sf"/>
</dbReference>
<dbReference type="AlphaFoldDB" id="A0A0B0H7C7"/>
<feature type="domain" description="Chromo" evidence="1">
    <location>
        <begin position="257"/>
        <end position="300"/>
    </location>
</feature>
<evidence type="ECO:0000259" key="1">
    <source>
        <dbReference type="PROSITE" id="PS50013"/>
    </source>
</evidence>
<reference evidence="3 4" key="1">
    <citation type="journal article" date="2014" name="BMC Genomics">
        <title>The genome of the intracellular bacterium of the coastal bivalve, Solemya velum: a blueprint for thriving in and out of symbiosis.</title>
        <authorList>
            <person name="Dmytrenko O."/>
            <person name="Russell S.L."/>
            <person name="Loo W.T."/>
            <person name="Fontanez K.M."/>
            <person name="Liao L."/>
            <person name="Roeselers G."/>
            <person name="Sharma R."/>
            <person name="Stewart F.J."/>
            <person name="Newton I.L."/>
            <person name="Woyke T."/>
            <person name="Wu D."/>
            <person name="Lang J.M."/>
            <person name="Eisen J.A."/>
            <person name="Cavanaugh C.M."/>
        </authorList>
    </citation>
    <scope>NUCLEOTIDE SEQUENCE [LARGE SCALE GENOMIC DNA]</scope>
    <source>
        <strain evidence="3 4">WH</strain>
    </source>
</reference>
<dbReference type="PROSITE" id="PS50013">
    <property type="entry name" value="CHROMO_2"/>
    <property type="match status" value="1"/>
</dbReference>
<dbReference type="PROSITE" id="PS50994">
    <property type="entry name" value="INTEGRASE"/>
    <property type="match status" value="1"/>
</dbReference>
<dbReference type="InterPro" id="IPR016197">
    <property type="entry name" value="Chromo-like_dom_sf"/>
</dbReference>
<dbReference type="Pfam" id="PF00665">
    <property type="entry name" value="rve"/>
    <property type="match status" value="1"/>
</dbReference>
<dbReference type="InterPro" id="IPR023780">
    <property type="entry name" value="Chromo_domain"/>
</dbReference>
<dbReference type="InterPro" id="IPR001584">
    <property type="entry name" value="Integrase_cat-core"/>
</dbReference>
<proteinExistence type="predicted"/>
<accession>A0A0B0H7C7</accession>
<dbReference type="SUPFAM" id="SSF53098">
    <property type="entry name" value="Ribonuclease H-like"/>
    <property type="match status" value="1"/>
</dbReference>
<feature type="domain" description="Integrase catalytic" evidence="2">
    <location>
        <begin position="1"/>
        <end position="162"/>
    </location>
</feature>
<evidence type="ECO:0000259" key="2">
    <source>
        <dbReference type="PROSITE" id="PS50994"/>
    </source>
</evidence>
<comment type="caution">
    <text evidence="3">The sequence shown here is derived from an EMBL/GenBank/DDBJ whole genome shotgun (WGS) entry which is preliminary data.</text>
</comment>
<dbReference type="SUPFAM" id="SSF54160">
    <property type="entry name" value="Chromo domain-like"/>
    <property type="match status" value="1"/>
</dbReference>
<dbReference type="EMBL" id="JRAA01000003">
    <property type="protein sequence ID" value="KHF24562.1"/>
    <property type="molecule type" value="Genomic_DNA"/>
</dbReference>
<dbReference type="Gene3D" id="2.40.50.40">
    <property type="match status" value="1"/>
</dbReference>
<dbReference type="InterPro" id="IPR000953">
    <property type="entry name" value="Chromo/chromo_shadow_dom"/>
</dbReference>
<dbReference type="PANTHER" id="PTHR46585:SF1">
    <property type="entry name" value="CHROMO DOMAIN-CONTAINING PROTEIN"/>
    <property type="match status" value="1"/>
</dbReference>
<keyword evidence="4" id="KW-1185">Reference proteome</keyword>
<dbReference type="Pfam" id="PF00385">
    <property type="entry name" value="Chromo"/>
    <property type="match status" value="1"/>
</dbReference>
<protein>
    <recommendedName>
        <fullName evidence="5">Integrase catalytic domain-containing protein</fullName>
    </recommendedName>
</protein>
<evidence type="ECO:0000313" key="3">
    <source>
        <dbReference type="EMBL" id="KHF24562.1"/>
    </source>
</evidence>
<name>A0A0B0H7C7_SOVGS</name>
<organism evidence="3 4">
    <name type="scientific">Solemya velum gill symbiont</name>
    <dbReference type="NCBI Taxonomy" id="2340"/>
    <lineage>
        <taxon>Bacteria</taxon>
        <taxon>Pseudomonadati</taxon>
        <taxon>Pseudomonadota</taxon>
        <taxon>Gammaproteobacteria</taxon>
        <taxon>sulfur-oxidizing symbionts</taxon>
    </lineage>
</organism>
<dbReference type="GO" id="GO:0015074">
    <property type="term" value="P:DNA integration"/>
    <property type="evidence" value="ECO:0007669"/>
    <property type="project" value="InterPro"/>
</dbReference>
<gene>
    <name evidence="3" type="ORF">JV46_29520</name>
</gene>
<evidence type="ECO:0008006" key="5">
    <source>
        <dbReference type="Google" id="ProtNLM"/>
    </source>
</evidence>